<dbReference type="Gene3D" id="3.40.50.790">
    <property type="match status" value="1"/>
</dbReference>
<dbReference type="OrthoDB" id="10251727at2759"/>
<keyword evidence="4" id="KW-0832">Ubl conjugation</keyword>
<evidence type="ECO:0000256" key="1">
    <source>
        <dbReference type="ARBA" id="ARBA00004604"/>
    </source>
</evidence>
<dbReference type="GO" id="GO:0003723">
    <property type="term" value="F:RNA binding"/>
    <property type="evidence" value="ECO:0007669"/>
    <property type="project" value="InterPro"/>
</dbReference>
<keyword evidence="5" id="KW-0007">Acetylation</keyword>
<dbReference type="FunFam" id="3.40.50.790:FF:000004">
    <property type="entry name" value="Ribosomal L1 domain-containing 1-like 1"/>
    <property type="match status" value="1"/>
</dbReference>
<evidence type="ECO:0000313" key="12">
    <source>
        <dbReference type="Proteomes" id="UP000887013"/>
    </source>
</evidence>
<evidence type="ECO:0000256" key="5">
    <source>
        <dbReference type="ARBA" id="ARBA00022990"/>
    </source>
</evidence>
<evidence type="ECO:0000256" key="3">
    <source>
        <dbReference type="ARBA" id="ARBA00022553"/>
    </source>
</evidence>
<name>A0A8X6NNS8_NEPPI</name>
<dbReference type="AlphaFoldDB" id="A0A8X6NNS8"/>
<dbReference type="Pfam" id="PF00687">
    <property type="entry name" value="Ribosomal_L1"/>
    <property type="match status" value="1"/>
</dbReference>
<comment type="function">
    <text evidence="8">Regulates cellular senescence through inhibition of PTEN translation. Acts as a pro-apoptotic regulator in response to DNA damage.</text>
</comment>
<evidence type="ECO:0000256" key="2">
    <source>
        <dbReference type="ARBA" id="ARBA00022499"/>
    </source>
</evidence>
<evidence type="ECO:0000313" key="11">
    <source>
        <dbReference type="EMBL" id="GFT23036.1"/>
    </source>
</evidence>
<evidence type="ECO:0000256" key="8">
    <source>
        <dbReference type="ARBA" id="ARBA00054167"/>
    </source>
</evidence>
<gene>
    <name evidence="11" type="primary">Rsl1d1</name>
    <name evidence="11" type="ORF">NPIL_520721</name>
</gene>
<evidence type="ECO:0000256" key="10">
    <source>
        <dbReference type="ARBA" id="ARBA00070787"/>
    </source>
</evidence>
<evidence type="ECO:0000256" key="4">
    <source>
        <dbReference type="ARBA" id="ARBA00022843"/>
    </source>
</evidence>
<comment type="similarity">
    <text evidence="9">Belongs to the universal ribosomal protein uL1 family. Highly divergent.</text>
</comment>
<evidence type="ECO:0000256" key="9">
    <source>
        <dbReference type="ARBA" id="ARBA00061550"/>
    </source>
</evidence>
<dbReference type="InterPro" id="IPR016095">
    <property type="entry name" value="Ribosomal_uL1_3-a/b-sand"/>
</dbReference>
<accession>A0A8X6NNS8</accession>
<sequence length="306" mass="34981">MPEVLGKKINTQEEVHETCNENSVMKAISVLKSLNDKFINDKLKKRPLLDETSESPVFLQVTLKKIPQKQLQMIKIHLPHSLITSTSEVCLITGDLEKRNLKAEIEPVILHYKDLLKKHGVTKVTEVIPLRQLRTEYKTFESRRHLVGAYDVFLADKKIACYLPKLLGKTFFQKRKFPIQINMKAVNLKDQIEKALSQAEFSLACRGSSFAFEVARLSMENNDILENIMASVKLLADKLPGKWDNIFGIYIKTARSKAIPIYISFGNPNDVTVKKVRENEIVEAEELSTFPNKRVKVYRSGRVIVV</sequence>
<dbReference type="PANTHER" id="PTHR23105">
    <property type="entry name" value="RIBOSOMAL PROTEIN L7AE FAMILY MEMBER"/>
    <property type="match status" value="1"/>
</dbReference>
<organism evidence="11 12">
    <name type="scientific">Nephila pilipes</name>
    <name type="common">Giant wood spider</name>
    <name type="synonym">Nephila maculata</name>
    <dbReference type="NCBI Taxonomy" id="299642"/>
    <lineage>
        <taxon>Eukaryota</taxon>
        <taxon>Metazoa</taxon>
        <taxon>Ecdysozoa</taxon>
        <taxon>Arthropoda</taxon>
        <taxon>Chelicerata</taxon>
        <taxon>Arachnida</taxon>
        <taxon>Araneae</taxon>
        <taxon>Araneomorphae</taxon>
        <taxon>Entelegynae</taxon>
        <taxon>Araneoidea</taxon>
        <taxon>Nephilidae</taxon>
        <taxon>Nephila</taxon>
    </lineage>
</organism>
<keyword evidence="12" id="KW-1185">Reference proteome</keyword>
<dbReference type="SUPFAM" id="SSF56808">
    <property type="entry name" value="Ribosomal protein L1"/>
    <property type="match status" value="1"/>
</dbReference>
<dbReference type="InterPro" id="IPR023674">
    <property type="entry name" value="Ribosomal_uL1-like"/>
</dbReference>
<evidence type="ECO:0000256" key="7">
    <source>
        <dbReference type="ARBA" id="ARBA00023242"/>
    </source>
</evidence>
<keyword evidence="2" id="KW-1017">Isopeptide bond</keyword>
<reference evidence="11" key="1">
    <citation type="submission" date="2020-08" db="EMBL/GenBank/DDBJ databases">
        <title>Multicomponent nature underlies the extraordinary mechanical properties of spider dragline silk.</title>
        <authorList>
            <person name="Kono N."/>
            <person name="Nakamura H."/>
            <person name="Mori M."/>
            <person name="Yoshida Y."/>
            <person name="Ohtoshi R."/>
            <person name="Malay A.D."/>
            <person name="Moran D.A.P."/>
            <person name="Tomita M."/>
            <person name="Numata K."/>
            <person name="Arakawa K."/>
        </authorList>
    </citation>
    <scope>NUCLEOTIDE SEQUENCE</scope>
</reference>
<dbReference type="EMBL" id="BMAW01059831">
    <property type="protein sequence ID" value="GFT23036.1"/>
    <property type="molecule type" value="Genomic_DNA"/>
</dbReference>
<dbReference type="Proteomes" id="UP000887013">
    <property type="component" value="Unassembled WGS sequence"/>
</dbReference>
<dbReference type="GO" id="GO:0005730">
    <property type="term" value="C:nucleolus"/>
    <property type="evidence" value="ECO:0007669"/>
    <property type="project" value="UniProtKB-SubCell"/>
</dbReference>
<keyword evidence="6" id="KW-0175">Coiled coil</keyword>
<comment type="caution">
    <text evidence="11">The sequence shown here is derived from an EMBL/GenBank/DDBJ whole genome shotgun (WGS) entry which is preliminary data.</text>
</comment>
<dbReference type="CDD" id="cd00403">
    <property type="entry name" value="Ribosomal_L1"/>
    <property type="match status" value="1"/>
</dbReference>
<dbReference type="InterPro" id="IPR028364">
    <property type="entry name" value="Ribosomal_uL1/biogenesis"/>
</dbReference>
<proteinExistence type="inferred from homology"/>
<dbReference type="InterPro" id="IPR050257">
    <property type="entry name" value="eL8/uL1-like"/>
</dbReference>
<keyword evidence="7" id="KW-0539">Nucleus</keyword>
<evidence type="ECO:0000256" key="6">
    <source>
        <dbReference type="ARBA" id="ARBA00023054"/>
    </source>
</evidence>
<keyword evidence="3" id="KW-0597">Phosphoprotein</keyword>
<comment type="subcellular location">
    <subcellularLocation>
        <location evidence="1">Nucleus</location>
        <location evidence="1">Nucleolus</location>
    </subcellularLocation>
</comment>
<protein>
    <recommendedName>
        <fullName evidence="10">Ribosomal L1 domain-containing protein 1</fullName>
    </recommendedName>
</protein>